<dbReference type="InterPro" id="IPR013083">
    <property type="entry name" value="Znf_RING/FYVE/PHD"/>
</dbReference>
<keyword evidence="7" id="KW-0833">Ubl conjugation pathway</keyword>
<evidence type="ECO:0000256" key="3">
    <source>
        <dbReference type="ARBA" id="ARBA00008212"/>
    </source>
</evidence>
<dbReference type="InterPro" id="IPR004181">
    <property type="entry name" value="Znf_MIZ"/>
</dbReference>
<feature type="compositionally biased region" description="Basic and acidic residues" evidence="10">
    <location>
        <begin position="396"/>
        <end position="405"/>
    </location>
</feature>
<dbReference type="GO" id="GO:0000724">
    <property type="term" value="P:double-strand break repair via homologous recombination"/>
    <property type="evidence" value="ECO:0007669"/>
    <property type="project" value="InterPro"/>
</dbReference>
<gene>
    <name evidence="12" type="ORF">BP5553_04527</name>
</gene>
<dbReference type="PANTHER" id="PTHR21330">
    <property type="entry name" value="E3 SUMO-PROTEIN LIGASE NSE2"/>
    <property type="match status" value="1"/>
</dbReference>
<dbReference type="GO" id="GO:0008270">
    <property type="term" value="F:zinc ion binding"/>
    <property type="evidence" value="ECO:0007669"/>
    <property type="project" value="UniProtKB-KW"/>
</dbReference>
<feature type="compositionally biased region" description="Polar residues" evidence="10">
    <location>
        <begin position="11"/>
        <end position="20"/>
    </location>
</feature>
<feature type="region of interest" description="Disordered" evidence="10">
    <location>
        <begin position="384"/>
        <end position="417"/>
    </location>
</feature>
<evidence type="ECO:0000313" key="12">
    <source>
        <dbReference type="EMBL" id="RDL37094.1"/>
    </source>
</evidence>
<comment type="similarity">
    <text evidence="3">Belongs to the NSE2 family.</text>
</comment>
<dbReference type="GO" id="GO:0016925">
    <property type="term" value="P:protein sumoylation"/>
    <property type="evidence" value="ECO:0007669"/>
    <property type="project" value="UniProtKB-UniPathway"/>
</dbReference>
<dbReference type="GO" id="GO:0030915">
    <property type="term" value="C:Smc5-Smc6 complex"/>
    <property type="evidence" value="ECO:0007669"/>
    <property type="project" value="InterPro"/>
</dbReference>
<comment type="pathway">
    <text evidence="2">Protein modification; protein sumoylation.</text>
</comment>
<evidence type="ECO:0000256" key="4">
    <source>
        <dbReference type="ARBA" id="ARBA00022679"/>
    </source>
</evidence>
<dbReference type="RefSeq" id="XP_031869750.1">
    <property type="nucleotide sequence ID" value="XM_032013150.1"/>
</dbReference>
<feature type="region of interest" description="Disordered" evidence="10">
    <location>
        <begin position="166"/>
        <end position="191"/>
    </location>
</feature>
<dbReference type="GeneID" id="43597376"/>
<keyword evidence="5" id="KW-0479">Metal-binding</keyword>
<protein>
    <recommendedName>
        <fullName evidence="11">SP-RING-type domain-containing protein</fullName>
    </recommendedName>
</protein>
<keyword evidence="4" id="KW-0808">Transferase</keyword>
<evidence type="ECO:0000256" key="2">
    <source>
        <dbReference type="ARBA" id="ARBA00004718"/>
    </source>
</evidence>
<dbReference type="Gene3D" id="3.30.40.10">
    <property type="entry name" value="Zinc/RING finger domain, C3HC4 (zinc finger)"/>
    <property type="match status" value="1"/>
</dbReference>
<name>A0A370TNJ9_9HELO</name>
<evidence type="ECO:0000256" key="10">
    <source>
        <dbReference type="SAM" id="MobiDB-lite"/>
    </source>
</evidence>
<keyword evidence="8" id="KW-0862">Zinc</keyword>
<evidence type="ECO:0000256" key="9">
    <source>
        <dbReference type="ARBA" id="ARBA00023242"/>
    </source>
</evidence>
<feature type="region of interest" description="Disordered" evidence="10">
    <location>
        <begin position="88"/>
        <end position="113"/>
    </location>
</feature>
<comment type="subcellular location">
    <subcellularLocation>
        <location evidence="1">Nucleus</location>
    </subcellularLocation>
</comment>
<feature type="region of interest" description="Disordered" evidence="10">
    <location>
        <begin position="234"/>
        <end position="284"/>
    </location>
</feature>
<dbReference type="OrthoDB" id="26899at2759"/>
<evidence type="ECO:0000256" key="1">
    <source>
        <dbReference type="ARBA" id="ARBA00004123"/>
    </source>
</evidence>
<dbReference type="Proteomes" id="UP000254866">
    <property type="component" value="Unassembled WGS sequence"/>
</dbReference>
<evidence type="ECO:0000256" key="7">
    <source>
        <dbReference type="ARBA" id="ARBA00022786"/>
    </source>
</evidence>
<feature type="region of interest" description="Disordered" evidence="10">
    <location>
        <begin position="1"/>
        <end position="43"/>
    </location>
</feature>
<dbReference type="GO" id="GO:0061665">
    <property type="term" value="F:SUMO ligase activity"/>
    <property type="evidence" value="ECO:0007669"/>
    <property type="project" value="TreeGrafter"/>
</dbReference>
<organism evidence="12 13">
    <name type="scientific">Venustampulla echinocandica</name>
    <dbReference type="NCBI Taxonomy" id="2656787"/>
    <lineage>
        <taxon>Eukaryota</taxon>
        <taxon>Fungi</taxon>
        <taxon>Dikarya</taxon>
        <taxon>Ascomycota</taxon>
        <taxon>Pezizomycotina</taxon>
        <taxon>Leotiomycetes</taxon>
        <taxon>Helotiales</taxon>
        <taxon>Pleuroascaceae</taxon>
        <taxon>Venustampulla</taxon>
    </lineage>
</organism>
<dbReference type="GO" id="GO:0005634">
    <property type="term" value="C:nucleus"/>
    <property type="evidence" value="ECO:0007669"/>
    <property type="project" value="UniProtKB-SubCell"/>
</dbReference>
<dbReference type="InterPro" id="IPR026846">
    <property type="entry name" value="Nse2(Mms21)"/>
</dbReference>
<evidence type="ECO:0000259" key="11">
    <source>
        <dbReference type="Pfam" id="PF11789"/>
    </source>
</evidence>
<keyword evidence="13" id="KW-1185">Reference proteome</keyword>
<dbReference type="UniPathway" id="UPA00886"/>
<keyword evidence="6" id="KW-0863">Zinc-finger</keyword>
<sequence>MASRKLVARSRLNQESSPARSRQRHSEAGTRQSMVLPPYQPPSCALTPSAKRALEEVALNHDYSKYKKHLQISINLVTDAAVSSNDRLAARKEQARKQEEKRKQAGLEDEKKTEDEIEAAQYVQSLDKRVDDVTTMAEKALRELIDYGDELAMQGTLMREVGERIERAPAPRRRGLGDGADEEEDANTPAAEADVLSPVELLKQARDAYEANYRSKSMKLRYDVNDYRNFKRTVHDAQHPGPDAQPVPHASTWFPEDNNASATPGSRRRRRNNTTDNINNEDDDDDDVVIQRATTSLKDIFTLQYFKDPVTSNVCNHTFEEAEFLRYHASEGAAFGPSSQRARGRMAGPKKVKCPQSGCEAMLEPSDFYADQLVKRQVERAKRLEAAGDEDVDEYDGTHRSRAEEAGSDDDGIDIDG</sequence>
<reference evidence="12 13" key="1">
    <citation type="journal article" date="2018" name="IMA Fungus">
        <title>IMA Genome-F 9: Draft genome sequence of Annulohypoxylon stygium, Aspergillus mulundensis, Berkeleyomyces basicola (syn. Thielaviopsis basicola), Ceratocystis smalleyi, two Cercospora beticola strains, Coleophoma cylindrospora, Fusarium fracticaudum, Phialophora cf. hyalina, and Morchella septimelata.</title>
        <authorList>
            <person name="Wingfield B.D."/>
            <person name="Bills G.F."/>
            <person name="Dong Y."/>
            <person name="Huang W."/>
            <person name="Nel W.J."/>
            <person name="Swalarsk-Parry B.S."/>
            <person name="Vaghefi N."/>
            <person name="Wilken P.M."/>
            <person name="An Z."/>
            <person name="de Beer Z.W."/>
            <person name="De Vos L."/>
            <person name="Chen L."/>
            <person name="Duong T.A."/>
            <person name="Gao Y."/>
            <person name="Hammerbacher A."/>
            <person name="Kikkert J.R."/>
            <person name="Li Y."/>
            <person name="Li H."/>
            <person name="Li K."/>
            <person name="Li Q."/>
            <person name="Liu X."/>
            <person name="Ma X."/>
            <person name="Naidoo K."/>
            <person name="Pethybridge S.J."/>
            <person name="Sun J."/>
            <person name="Steenkamp E.T."/>
            <person name="van der Nest M.A."/>
            <person name="van Wyk S."/>
            <person name="Wingfield M.J."/>
            <person name="Xiong C."/>
            <person name="Yue Q."/>
            <person name="Zhang X."/>
        </authorList>
    </citation>
    <scope>NUCLEOTIDE SEQUENCE [LARGE SCALE GENOMIC DNA]</scope>
    <source>
        <strain evidence="12 13">BP 5553</strain>
    </source>
</reference>
<comment type="caution">
    <text evidence="12">The sequence shown here is derived from an EMBL/GenBank/DDBJ whole genome shotgun (WGS) entry which is preliminary data.</text>
</comment>
<dbReference type="STRING" id="2656787.A0A370TNJ9"/>
<dbReference type="CDD" id="cd16651">
    <property type="entry name" value="SPL-RING_NSE2"/>
    <property type="match status" value="1"/>
</dbReference>
<dbReference type="AlphaFoldDB" id="A0A370TNJ9"/>
<accession>A0A370TNJ9</accession>
<feature type="domain" description="SP-RING-type" evidence="11">
    <location>
        <begin position="286"/>
        <end position="360"/>
    </location>
</feature>
<evidence type="ECO:0000256" key="5">
    <source>
        <dbReference type="ARBA" id="ARBA00022723"/>
    </source>
</evidence>
<evidence type="ECO:0000256" key="8">
    <source>
        <dbReference type="ARBA" id="ARBA00022833"/>
    </source>
</evidence>
<dbReference type="Pfam" id="PF11789">
    <property type="entry name" value="zf-Nse"/>
    <property type="match status" value="1"/>
</dbReference>
<keyword evidence="9" id="KW-0539">Nucleus</keyword>
<dbReference type="PANTHER" id="PTHR21330:SF1">
    <property type="entry name" value="E3 SUMO-PROTEIN LIGASE NSE2"/>
    <property type="match status" value="1"/>
</dbReference>
<feature type="compositionally biased region" description="Acidic residues" evidence="10">
    <location>
        <begin position="406"/>
        <end position="417"/>
    </location>
</feature>
<proteinExistence type="inferred from homology"/>
<evidence type="ECO:0000256" key="6">
    <source>
        <dbReference type="ARBA" id="ARBA00022771"/>
    </source>
</evidence>
<evidence type="ECO:0000313" key="13">
    <source>
        <dbReference type="Proteomes" id="UP000254866"/>
    </source>
</evidence>
<dbReference type="EMBL" id="NPIC01000003">
    <property type="protein sequence ID" value="RDL37094.1"/>
    <property type="molecule type" value="Genomic_DNA"/>
</dbReference>